<dbReference type="AlphaFoldDB" id="A0ABD3NUQ6"/>
<organism evidence="4 5">
    <name type="scientific">Stephanodiscus triporus</name>
    <dbReference type="NCBI Taxonomy" id="2934178"/>
    <lineage>
        <taxon>Eukaryota</taxon>
        <taxon>Sar</taxon>
        <taxon>Stramenopiles</taxon>
        <taxon>Ochrophyta</taxon>
        <taxon>Bacillariophyta</taxon>
        <taxon>Coscinodiscophyceae</taxon>
        <taxon>Thalassiosirophycidae</taxon>
        <taxon>Stephanodiscales</taxon>
        <taxon>Stephanodiscaceae</taxon>
        <taxon>Stephanodiscus</taxon>
    </lineage>
</organism>
<dbReference type="PANTHER" id="PTHR13068:SF151">
    <property type="entry name" value="TRANSCRIPTION TERMINATION FACTOR MTERF9, CHLOROPLASTIC"/>
    <property type="match status" value="1"/>
</dbReference>
<protein>
    <submittedName>
        <fullName evidence="4">Uncharacterized protein</fullName>
    </submittedName>
</protein>
<keyword evidence="2" id="KW-0809">Transit peptide</keyword>
<accession>A0ABD3NUQ6</accession>
<evidence type="ECO:0000313" key="5">
    <source>
        <dbReference type="Proteomes" id="UP001530315"/>
    </source>
</evidence>
<reference evidence="4 5" key="1">
    <citation type="submission" date="2024-10" db="EMBL/GenBank/DDBJ databases">
        <title>Updated reference genomes for cyclostephanoid diatoms.</title>
        <authorList>
            <person name="Roberts W.R."/>
            <person name="Alverson A.J."/>
        </authorList>
    </citation>
    <scope>NUCLEOTIDE SEQUENCE [LARGE SCALE GENOMIC DNA]</scope>
    <source>
        <strain evidence="4 5">AJA276-08</strain>
    </source>
</reference>
<dbReference type="PANTHER" id="PTHR13068">
    <property type="entry name" value="CGI-12 PROTEIN-RELATED"/>
    <property type="match status" value="1"/>
</dbReference>
<comment type="caution">
    <text evidence="4">The sequence shown here is derived from an EMBL/GenBank/DDBJ whole genome shotgun (WGS) entry which is preliminary data.</text>
</comment>
<evidence type="ECO:0000256" key="1">
    <source>
        <dbReference type="ARBA" id="ARBA00007692"/>
    </source>
</evidence>
<evidence type="ECO:0000256" key="2">
    <source>
        <dbReference type="ARBA" id="ARBA00022946"/>
    </source>
</evidence>
<feature type="region of interest" description="Disordered" evidence="3">
    <location>
        <begin position="180"/>
        <end position="200"/>
    </location>
</feature>
<dbReference type="Proteomes" id="UP001530315">
    <property type="component" value="Unassembled WGS sequence"/>
</dbReference>
<keyword evidence="5" id="KW-1185">Reference proteome</keyword>
<sequence>MDGRRRGRRGRGRGEHLTPRTVSLVLSFLDEALPGRPELQARVLRNTPRILGSRTRRVLSRAVIGQPTLLHLNVETNLMPTANFLRDACDLSDRELAALISANPGVLGLSVSRNLAPTIGFLRDVLARDGRGGGGGGGEGGEDESRASSSLRRCTLRHPQILSLSLENLRAKRDYFDGIDRLDEPSPSGDDDVGGRGGTRKPAASLAARILATAPSTYSLSLTENIIPKVEYLAGLWGVDRSARIDGRGGRNSLSDNLREYPQVLTLSKDGNIVPTLSFFNMTGYVRLDANGAVQVRESSTQQPKPVIRSRYIATSLYNRLLPRWHFLVEERERHGTKSRIHSNSEEVRRDTYACIMPAPSTSSSSPDSAPPPPLHLLAGANDEVFCREMNLPLAEYLEFKKMAIPRLKFASQFDRWLKTGQPID</sequence>
<feature type="region of interest" description="Disordered" evidence="3">
    <location>
        <begin position="131"/>
        <end position="151"/>
    </location>
</feature>
<proteinExistence type="inferred from homology"/>
<dbReference type="Gene3D" id="1.25.70.10">
    <property type="entry name" value="Transcription termination factor 3, mitochondrial"/>
    <property type="match status" value="1"/>
</dbReference>
<comment type="similarity">
    <text evidence="1">Belongs to the mTERF family.</text>
</comment>
<dbReference type="InterPro" id="IPR038538">
    <property type="entry name" value="MTERF_sf"/>
</dbReference>
<dbReference type="SMART" id="SM00733">
    <property type="entry name" value="Mterf"/>
    <property type="match status" value="5"/>
</dbReference>
<evidence type="ECO:0000313" key="4">
    <source>
        <dbReference type="EMBL" id="KAL3779069.1"/>
    </source>
</evidence>
<gene>
    <name evidence="4" type="ORF">ACHAW5_005674</name>
</gene>
<evidence type="ECO:0000256" key="3">
    <source>
        <dbReference type="SAM" id="MobiDB-lite"/>
    </source>
</evidence>
<dbReference type="EMBL" id="JALLAZ020001185">
    <property type="protein sequence ID" value="KAL3779069.1"/>
    <property type="molecule type" value="Genomic_DNA"/>
</dbReference>
<dbReference type="InterPro" id="IPR003690">
    <property type="entry name" value="MTERF"/>
</dbReference>
<name>A0ABD3NUQ6_9STRA</name>